<dbReference type="Pfam" id="PF00924">
    <property type="entry name" value="MS_channel_2nd"/>
    <property type="match status" value="1"/>
</dbReference>
<organism evidence="9 10">
    <name type="scientific">Microbacterium algeriense</name>
    <dbReference type="NCBI Taxonomy" id="2615184"/>
    <lineage>
        <taxon>Bacteria</taxon>
        <taxon>Bacillati</taxon>
        <taxon>Actinomycetota</taxon>
        <taxon>Actinomycetes</taxon>
        <taxon>Micrococcales</taxon>
        <taxon>Microbacteriaceae</taxon>
        <taxon>Microbacterium</taxon>
    </lineage>
</organism>
<keyword evidence="5 7" id="KW-1133">Transmembrane helix</keyword>
<keyword evidence="3" id="KW-1003">Cell membrane</keyword>
<dbReference type="SUPFAM" id="SSF82861">
    <property type="entry name" value="Mechanosensitive channel protein MscS (YggB), transmembrane region"/>
    <property type="match status" value="1"/>
</dbReference>
<protein>
    <submittedName>
        <fullName evidence="9">Mechanosensitive ion channel</fullName>
    </submittedName>
</protein>
<dbReference type="GeneID" id="77476667"/>
<dbReference type="SUPFAM" id="SSF50182">
    <property type="entry name" value="Sm-like ribonucleoproteins"/>
    <property type="match status" value="1"/>
</dbReference>
<dbReference type="RefSeq" id="WP_151459320.1">
    <property type="nucleotide sequence ID" value="NZ_WAAO01000002.1"/>
</dbReference>
<dbReference type="InterPro" id="IPR006685">
    <property type="entry name" value="MscS_channel_2nd"/>
</dbReference>
<dbReference type="EMBL" id="WAAO01000002">
    <property type="protein sequence ID" value="KAB1864327.1"/>
    <property type="molecule type" value="Genomic_DNA"/>
</dbReference>
<name>A0ABQ6V8L2_9MICO</name>
<feature type="transmembrane region" description="Helical" evidence="7">
    <location>
        <begin position="82"/>
        <end position="101"/>
    </location>
</feature>
<evidence type="ECO:0000256" key="1">
    <source>
        <dbReference type="ARBA" id="ARBA00004651"/>
    </source>
</evidence>
<feature type="domain" description="Mechanosensitive ion channel MscS" evidence="8">
    <location>
        <begin position="100"/>
        <end position="169"/>
    </location>
</feature>
<dbReference type="InterPro" id="IPR011066">
    <property type="entry name" value="MscS_channel_C_sf"/>
</dbReference>
<evidence type="ECO:0000256" key="6">
    <source>
        <dbReference type="ARBA" id="ARBA00023136"/>
    </source>
</evidence>
<comment type="subcellular location">
    <subcellularLocation>
        <location evidence="1">Cell membrane</location>
        <topology evidence="1">Multi-pass membrane protein</topology>
    </subcellularLocation>
</comment>
<dbReference type="Gene3D" id="1.10.287.1260">
    <property type="match status" value="1"/>
</dbReference>
<keyword evidence="10" id="KW-1185">Reference proteome</keyword>
<dbReference type="SUPFAM" id="SSF82689">
    <property type="entry name" value="Mechanosensitive channel protein MscS (YggB), C-terminal domain"/>
    <property type="match status" value="1"/>
</dbReference>
<comment type="caution">
    <text evidence="9">The sequence shown here is derived from an EMBL/GenBank/DDBJ whole genome shotgun (WGS) entry which is preliminary data.</text>
</comment>
<dbReference type="PANTHER" id="PTHR30221:SF1">
    <property type="entry name" value="SMALL-CONDUCTANCE MECHANOSENSITIVE CHANNEL"/>
    <property type="match status" value="1"/>
</dbReference>
<dbReference type="Gene3D" id="2.30.30.60">
    <property type="match status" value="1"/>
</dbReference>
<evidence type="ECO:0000256" key="3">
    <source>
        <dbReference type="ARBA" id="ARBA00022475"/>
    </source>
</evidence>
<evidence type="ECO:0000256" key="4">
    <source>
        <dbReference type="ARBA" id="ARBA00022692"/>
    </source>
</evidence>
<keyword evidence="6 7" id="KW-0472">Membrane</keyword>
<reference evidence="10" key="1">
    <citation type="submission" date="2019-09" db="EMBL/GenBank/DDBJ databases">
        <title>Whole genome sequencing of Microbacterium maritypicum.</title>
        <authorList>
            <person name="Lenchi N."/>
        </authorList>
    </citation>
    <scope>NUCLEOTIDE SEQUENCE [LARGE SCALE GENOMIC DNA]</scope>
    <source>
        <strain evidence="10">G1</strain>
    </source>
</reference>
<dbReference type="InterPro" id="IPR010920">
    <property type="entry name" value="LSM_dom_sf"/>
</dbReference>
<proteinExistence type="inferred from homology"/>
<evidence type="ECO:0000313" key="9">
    <source>
        <dbReference type="EMBL" id="KAB1864327.1"/>
    </source>
</evidence>
<dbReference type="PANTHER" id="PTHR30221">
    <property type="entry name" value="SMALL-CONDUCTANCE MECHANOSENSITIVE CHANNEL"/>
    <property type="match status" value="1"/>
</dbReference>
<dbReference type="InterPro" id="IPR011014">
    <property type="entry name" value="MscS_channel_TM-2"/>
</dbReference>
<feature type="transmembrane region" description="Helical" evidence="7">
    <location>
        <begin position="54"/>
        <end position="76"/>
    </location>
</feature>
<comment type="similarity">
    <text evidence="2">Belongs to the MscS (TC 1.A.23) family.</text>
</comment>
<dbReference type="InterPro" id="IPR023408">
    <property type="entry name" value="MscS_beta-dom_sf"/>
</dbReference>
<evidence type="ECO:0000313" key="10">
    <source>
        <dbReference type="Proteomes" id="UP000478836"/>
    </source>
</evidence>
<keyword evidence="4 7" id="KW-0812">Transmembrane</keyword>
<accession>A0ABQ6V8L2</accession>
<sequence>MSLDDLFPSGLTGWQIALALLSVLVGWLLSRLARKGVLKLAERTPGISNSVAQLSARFTQYSLLLVGVGVGMAFLGANVQPLLAMTAIAVVVLILVLRGVADNFAAGVLIQSRQSVKIGEEIVVEGPDGTLRGVVQELNGRAVLLTTVDGRTVHVPNALLLTGVLVNDSRHGARRSELDIRIRRAADLDLDDVIALVSRAAGGIDGVHAREHPGVSVASVSPERWMLILRIWHHPLHGTAVVSATVRGVAETLERSGVQAVVAPRQGPPPLVTPETI</sequence>
<evidence type="ECO:0000256" key="2">
    <source>
        <dbReference type="ARBA" id="ARBA00008017"/>
    </source>
</evidence>
<evidence type="ECO:0000256" key="7">
    <source>
        <dbReference type="SAM" id="Phobius"/>
    </source>
</evidence>
<evidence type="ECO:0000256" key="5">
    <source>
        <dbReference type="ARBA" id="ARBA00022989"/>
    </source>
</evidence>
<gene>
    <name evidence="9" type="ORF">F6A08_09405</name>
</gene>
<feature type="transmembrane region" description="Helical" evidence="7">
    <location>
        <begin position="12"/>
        <end position="33"/>
    </location>
</feature>
<evidence type="ECO:0000259" key="8">
    <source>
        <dbReference type="Pfam" id="PF00924"/>
    </source>
</evidence>
<dbReference type="InterPro" id="IPR045275">
    <property type="entry name" value="MscS_archaea/bacteria_type"/>
</dbReference>
<dbReference type="Proteomes" id="UP000478836">
    <property type="component" value="Unassembled WGS sequence"/>
</dbReference>